<dbReference type="AlphaFoldDB" id="A0A1H6VTT4"/>
<evidence type="ECO:0000313" key="2">
    <source>
        <dbReference type="Proteomes" id="UP000183028"/>
    </source>
</evidence>
<dbReference type="OrthoDB" id="9784036at2"/>
<keyword evidence="2" id="KW-1185">Reference proteome</keyword>
<dbReference type="InterPro" id="IPR000801">
    <property type="entry name" value="Esterase-like"/>
</dbReference>
<dbReference type="RefSeq" id="WP_074732524.1">
    <property type="nucleotide sequence ID" value="NZ_CACVTN010000025.1"/>
</dbReference>
<dbReference type="EMBL" id="FNYK01000052">
    <property type="protein sequence ID" value="SEJ07146.1"/>
    <property type="molecule type" value="Genomic_DNA"/>
</dbReference>
<dbReference type="Proteomes" id="UP000183028">
    <property type="component" value="Unassembled WGS sequence"/>
</dbReference>
<reference evidence="2" key="1">
    <citation type="submission" date="2016-10" db="EMBL/GenBank/DDBJ databases">
        <authorList>
            <person name="Varghese N."/>
        </authorList>
    </citation>
    <scope>NUCLEOTIDE SEQUENCE [LARGE SCALE GENOMIC DNA]</scope>
    <source>
        <strain evidence="2">DSM 20406</strain>
    </source>
</reference>
<dbReference type="PANTHER" id="PTHR48098:SF6">
    <property type="entry name" value="FERRI-BACILLIBACTIN ESTERASE BESA"/>
    <property type="match status" value="1"/>
</dbReference>
<dbReference type="GO" id="GO:0016787">
    <property type="term" value="F:hydrolase activity"/>
    <property type="evidence" value="ECO:0007669"/>
    <property type="project" value="UniProtKB-KW"/>
</dbReference>
<dbReference type="Pfam" id="PF00756">
    <property type="entry name" value="Esterase"/>
    <property type="match status" value="1"/>
</dbReference>
<dbReference type="eggNOG" id="COG2819">
    <property type="taxonomic scope" value="Bacteria"/>
</dbReference>
<organism evidence="1 2">
    <name type="scientific">Sharpea azabuensis</name>
    <dbReference type="NCBI Taxonomy" id="322505"/>
    <lineage>
        <taxon>Bacteria</taxon>
        <taxon>Bacillati</taxon>
        <taxon>Bacillota</taxon>
        <taxon>Erysipelotrichia</taxon>
        <taxon>Erysipelotrichales</taxon>
        <taxon>Coprobacillaceae</taxon>
        <taxon>Sharpea</taxon>
    </lineage>
</organism>
<dbReference type="InterPro" id="IPR029058">
    <property type="entry name" value="AB_hydrolase_fold"/>
</dbReference>
<protein>
    <submittedName>
        <fullName evidence="1">Predicted hydrolase of the alpha/beta superfamily</fullName>
    </submittedName>
</protein>
<name>A0A1H6VTT4_9FIRM</name>
<dbReference type="STRING" id="322505.SAMN04487836_10730"/>
<proteinExistence type="predicted"/>
<accession>A0A1H6VTT4</accession>
<evidence type="ECO:0000313" key="1">
    <source>
        <dbReference type="EMBL" id="SEJ07146.1"/>
    </source>
</evidence>
<keyword evidence="1" id="KW-0378">Hydrolase</keyword>
<dbReference type="SUPFAM" id="SSF53474">
    <property type="entry name" value="alpha/beta-Hydrolases"/>
    <property type="match status" value="1"/>
</dbReference>
<dbReference type="Gene3D" id="3.40.50.1820">
    <property type="entry name" value="alpha/beta hydrolase"/>
    <property type="match status" value="1"/>
</dbReference>
<dbReference type="PANTHER" id="PTHR48098">
    <property type="entry name" value="ENTEROCHELIN ESTERASE-RELATED"/>
    <property type="match status" value="1"/>
</dbReference>
<dbReference type="InterPro" id="IPR050583">
    <property type="entry name" value="Mycobacterial_A85_antigen"/>
</dbReference>
<sequence length="260" mass="29569">MILKEKIYFTPAQSERGLHIYLPDDYQTSGKRYPVMYYFDGHNLFYDSDATYGKSWGLKVFLDHYSKEFIVVGLECSHVGNERLVEYCPYHYQGKFWGDLHGRGKETLDWMVNTLKPMIDARFPTYVHREATGICGSSMGGLMALYGVIAHNDVFSKAGCLSSAIGPGIKNLCADIESHAIDANTRVYLSIGEKEASSLPVKNIYATVMARSAKKVTKLLETKGVNTAIYIQKDGRHCEADWEKQNKLYFDYLWCNQKSF</sequence>
<gene>
    <name evidence="1" type="ORF">SAMN04487834_10527</name>
</gene>